<proteinExistence type="predicted"/>
<accession>X1C467</accession>
<dbReference type="EMBL" id="BART01025921">
    <property type="protein sequence ID" value="GAG91203.1"/>
    <property type="molecule type" value="Genomic_DNA"/>
</dbReference>
<evidence type="ECO:0000313" key="1">
    <source>
        <dbReference type="EMBL" id="GAG91203.1"/>
    </source>
</evidence>
<evidence type="ECO:0008006" key="2">
    <source>
        <dbReference type="Google" id="ProtNLM"/>
    </source>
</evidence>
<gene>
    <name evidence="1" type="ORF">S01H4_46399</name>
</gene>
<sequence>MLGRVMNCLEQVVIHDGFGRPIYFRTFSGNADLQSHALQSMEQLDELLNEGQKVRTNKSRCNRALILDGGGNSVQTLRAFSKSDYHYITILDTNQIHERKFKHLSSIERYRYGKASLNDCRIELVDSKEPRYIYESRAVHVHWDNGKECCLVTSIPNNIFDASEIVKAYFDRWP</sequence>
<organism evidence="1">
    <name type="scientific">marine sediment metagenome</name>
    <dbReference type="NCBI Taxonomy" id="412755"/>
    <lineage>
        <taxon>unclassified sequences</taxon>
        <taxon>metagenomes</taxon>
        <taxon>ecological metagenomes</taxon>
    </lineage>
</organism>
<feature type="non-terminal residue" evidence="1">
    <location>
        <position position="174"/>
    </location>
</feature>
<name>X1C467_9ZZZZ</name>
<protein>
    <recommendedName>
        <fullName evidence="2">Transposase IS4-like domain-containing protein</fullName>
    </recommendedName>
</protein>
<dbReference type="AlphaFoldDB" id="X1C467"/>
<reference evidence="1" key="1">
    <citation type="journal article" date="2014" name="Front. Microbiol.">
        <title>High frequency of phylogenetically diverse reductive dehalogenase-homologous genes in deep subseafloor sedimentary metagenomes.</title>
        <authorList>
            <person name="Kawai M."/>
            <person name="Futagami T."/>
            <person name="Toyoda A."/>
            <person name="Takaki Y."/>
            <person name="Nishi S."/>
            <person name="Hori S."/>
            <person name="Arai W."/>
            <person name="Tsubouchi T."/>
            <person name="Morono Y."/>
            <person name="Uchiyama I."/>
            <person name="Ito T."/>
            <person name="Fujiyama A."/>
            <person name="Inagaki F."/>
            <person name="Takami H."/>
        </authorList>
    </citation>
    <scope>NUCLEOTIDE SEQUENCE</scope>
    <source>
        <strain evidence="1">Expedition CK06-06</strain>
    </source>
</reference>
<comment type="caution">
    <text evidence="1">The sequence shown here is derived from an EMBL/GenBank/DDBJ whole genome shotgun (WGS) entry which is preliminary data.</text>
</comment>